<evidence type="ECO:0000313" key="3">
    <source>
        <dbReference type="Proteomes" id="UP000324585"/>
    </source>
</evidence>
<dbReference type="GO" id="GO:0005759">
    <property type="term" value="C:mitochondrial matrix"/>
    <property type="evidence" value="ECO:0007669"/>
    <property type="project" value="TreeGrafter"/>
</dbReference>
<dbReference type="PANTHER" id="PTHR21228">
    <property type="entry name" value="FAST LEU-RICH DOMAIN-CONTAINING"/>
    <property type="match status" value="1"/>
</dbReference>
<comment type="caution">
    <text evidence="2">The sequence shown here is derived from an EMBL/GenBank/DDBJ whole genome shotgun (WGS) entry which is preliminary data.</text>
</comment>
<keyword evidence="3" id="KW-1185">Reference proteome</keyword>
<dbReference type="EMBL" id="VRMN01000011">
    <property type="protein sequence ID" value="KAA8491866.1"/>
    <property type="molecule type" value="Genomic_DNA"/>
</dbReference>
<dbReference type="GO" id="GO:0044528">
    <property type="term" value="P:regulation of mitochondrial mRNA stability"/>
    <property type="evidence" value="ECO:0007669"/>
    <property type="project" value="TreeGrafter"/>
</dbReference>
<dbReference type="Proteomes" id="UP000324585">
    <property type="component" value="Unassembled WGS sequence"/>
</dbReference>
<dbReference type="GO" id="GO:0000963">
    <property type="term" value="P:mitochondrial RNA processing"/>
    <property type="evidence" value="ECO:0007669"/>
    <property type="project" value="TreeGrafter"/>
</dbReference>
<reference evidence="3" key="1">
    <citation type="journal article" date="2019" name="Nat. Commun.">
        <title>Expansion of phycobilisome linker gene families in mesophilic red algae.</title>
        <authorList>
            <person name="Lee J."/>
            <person name="Kim D."/>
            <person name="Bhattacharya D."/>
            <person name="Yoon H.S."/>
        </authorList>
    </citation>
    <scope>NUCLEOTIDE SEQUENCE [LARGE SCALE GENOMIC DNA]</scope>
    <source>
        <strain evidence="3">CCMP 1328</strain>
    </source>
</reference>
<feature type="compositionally biased region" description="Polar residues" evidence="1">
    <location>
        <begin position="51"/>
        <end position="63"/>
    </location>
</feature>
<dbReference type="GO" id="GO:0003723">
    <property type="term" value="F:RNA binding"/>
    <property type="evidence" value="ECO:0007669"/>
    <property type="project" value="TreeGrafter"/>
</dbReference>
<dbReference type="GO" id="GO:1901259">
    <property type="term" value="P:chloroplast rRNA processing"/>
    <property type="evidence" value="ECO:0007669"/>
    <property type="project" value="TreeGrafter"/>
</dbReference>
<name>A0A5J4YKD9_PORPP</name>
<dbReference type="PANTHER" id="PTHR21228:SF40">
    <property type="entry name" value="LD45607P"/>
    <property type="match status" value="1"/>
</dbReference>
<dbReference type="GO" id="GO:0009507">
    <property type="term" value="C:chloroplast"/>
    <property type="evidence" value="ECO:0007669"/>
    <property type="project" value="GOC"/>
</dbReference>
<sequence>MLVMYVGSATWSDGRQLHRVPHVAKCPLRTASRQLAPLRVVRTCVHASGSDAHSSSVPANATDSEAGADMSATASARVALFRLEDVDDENLLNSDDDLDMDLLMDEVDANIRNAEMRDRAVSPADRRSHADAKEAVLEGALGQADEANAEPQWDRLGPMQGESTSTLDPDTELLLRSLSRVPPNPDEFPAYFEVVEKAVESRGFEVEAGSKLLRQLTTFKRASPDHRRAMQSFMQKSRFWSAWVRRMVPLLPRADPMSLALILNSISHLEIRAPPELMENWYKGATDLRPFEIKPLSMCLLSLAKLGQRPSDEWMATFYREFVRKRAEMSPRALGNTIWALASMRMRPPSFFFDAFDDAFEKNIDRMDAQTLSNAAWAYGTLQQRPSIEFLRAWYSSFSTGYEMMTGNALANSLWGFAKLDIMPSDAFMSRWFERFQTTAFQFSAISLNRALWSFGKLRLQPSDAFLTTWLIEFEKKAPNFLGAHLSQSVWALARLGIRPRQRFVEVWTEQYLRAVQKEGGALSHSTWSNAIWAHAKLMIIPSPNFLKAFYVAYSEQRGRHSWPQLCQVLWSFGKLNIPPREDFLFDWEDDFLPLLEKADGQALSNVIWTFARLDIVPSGRFLRAWMDTFEGSVDRLMGQECANILWAWAKLDIYPGDRACDRWYQQYKLAWKMRDKYPFYPVPAQNLRRFGMEALADGNPNTGEIM</sequence>
<evidence type="ECO:0000256" key="1">
    <source>
        <dbReference type="SAM" id="MobiDB-lite"/>
    </source>
</evidence>
<dbReference type="AlphaFoldDB" id="A0A5J4YKD9"/>
<proteinExistence type="predicted"/>
<accession>A0A5J4YKD9</accession>
<gene>
    <name evidence="2" type="ORF">FVE85_8348</name>
</gene>
<dbReference type="InterPro" id="IPR050870">
    <property type="entry name" value="FAST_kinase"/>
</dbReference>
<protein>
    <submittedName>
        <fullName evidence="2">Tbc2 translation factor, chloroplastic</fullName>
    </submittedName>
</protein>
<feature type="region of interest" description="Disordered" evidence="1">
    <location>
        <begin position="47"/>
        <end position="68"/>
    </location>
</feature>
<organism evidence="2 3">
    <name type="scientific">Porphyridium purpureum</name>
    <name type="common">Red alga</name>
    <name type="synonym">Porphyridium cruentum</name>
    <dbReference type="NCBI Taxonomy" id="35688"/>
    <lineage>
        <taxon>Eukaryota</taxon>
        <taxon>Rhodophyta</taxon>
        <taxon>Bangiophyceae</taxon>
        <taxon>Porphyridiales</taxon>
        <taxon>Porphyridiaceae</taxon>
        <taxon>Porphyridium</taxon>
    </lineage>
</organism>
<dbReference type="GO" id="GO:0035770">
    <property type="term" value="C:ribonucleoprotein granule"/>
    <property type="evidence" value="ECO:0007669"/>
    <property type="project" value="TreeGrafter"/>
</dbReference>
<dbReference type="OrthoDB" id="413408at2759"/>
<evidence type="ECO:0000313" key="2">
    <source>
        <dbReference type="EMBL" id="KAA8491866.1"/>
    </source>
</evidence>